<evidence type="ECO:0000313" key="1">
    <source>
        <dbReference type="EMBL" id="KAE8695186.1"/>
    </source>
</evidence>
<name>A0A6A2ZUG2_HIBSY</name>
<dbReference type="Proteomes" id="UP000436088">
    <property type="component" value="Unassembled WGS sequence"/>
</dbReference>
<dbReference type="AlphaFoldDB" id="A0A6A2ZUG2"/>
<organism evidence="1 2">
    <name type="scientific">Hibiscus syriacus</name>
    <name type="common">Rose of Sharon</name>
    <dbReference type="NCBI Taxonomy" id="106335"/>
    <lineage>
        <taxon>Eukaryota</taxon>
        <taxon>Viridiplantae</taxon>
        <taxon>Streptophyta</taxon>
        <taxon>Embryophyta</taxon>
        <taxon>Tracheophyta</taxon>
        <taxon>Spermatophyta</taxon>
        <taxon>Magnoliopsida</taxon>
        <taxon>eudicotyledons</taxon>
        <taxon>Gunneridae</taxon>
        <taxon>Pentapetalae</taxon>
        <taxon>rosids</taxon>
        <taxon>malvids</taxon>
        <taxon>Malvales</taxon>
        <taxon>Malvaceae</taxon>
        <taxon>Malvoideae</taxon>
        <taxon>Hibiscus</taxon>
    </lineage>
</organism>
<proteinExistence type="predicted"/>
<evidence type="ECO:0000313" key="2">
    <source>
        <dbReference type="Proteomes" id="UP000436088"/>
    </source>
</evidence>
<sequence>MREDCKIKLRKAFEQQVPSLPPLKGMIAVLSGNHENWWEEEEPNGTGEEKLLDSSVHCCQSSLSQTAIFLGRTSPDETLFETVGSCHSQPFSMEHSHFRSCSRDTEQAFRGYNQVHVDIYCKLADPPLVQNSFSFPYSPMSSANAFSPQDHQQLWSPGFRNNSSFDVRLDNIVHLEGLKEFSGPFSSMVEVPWIFRDNQKLGDVELLL</sequence>
<reference evidence="1" key="1">
    <citation type="submission" date="2019-09" db="EMBL/GenBank/DDBJ databases">
        <title>Draft genome information of white flower Hibiscus syriacus.</title>
        <authorList>
            <person name="Kim Y.-M."/>
        </authorList>
    </citation>
    <scope>NUCLEOTIDE SEQUENCE [LARGE SCALE GENOMIC DNA]</scope>
    <source>
        <strain evidence="1">YM2019G1</strain>
    </source>
</reference>
<dbReference type="EMBL" id="VEPZ02001094">
    <property type="protein sequence ID" value="KAE8695186.1"/>
    <property type="molecule type" value="Genomic_DNA"/>
</dbReference>
<dbReference type="PANTHER" id="PTHR23054:SF18">
    <property type="entry name" value="TERNARY COMPLEX FACTOR MIP1, LEUCINE-ZIPPER"/>
    <property type="match status" value="1"/>
</dbReference>
<gene>
    <name evidence="1" type="ORF">F3Y22_tig00110733pilonHSYRG00392</name>
</gene>
<protein>
    <submittedName>
        <fullName evidence="1">G2484-1 protein</fullName>
    </submittedName>
</protein>
<keyword evidence="2" id="KW-1185">Reference proteome</keyword>
<comment type="caution">
    <text evidence="1">The sequence shown here is derived from an EMBL/GenBank/DDBJ whole genome shotgun (WGS) entry which is preliminary data.</text>
</comment>
<dbReference type="PANTHER" id="PTHR23054">
    <property type="entry name" value="TERNARY COMPLEX FACTOR MIP1, LEUCINE-ZIPPER-RELATED"/>
    <property type="match status" value="1"/>
</dbReference>
<accession>A0A6A2ZUG2</accession>